<evidence type="ECO:0000259" key="2">
    <source>
        <dbReference type="Pfam" id="PF16542"/>
    </source>
</evidence>
<organism evidence="3 4">
    <name type="scientific">Streptomyces dangxiongensis</name>
    <dbReference type="NCBI Taxonomy" id="1442032"/>
    <lineage>
        <taxon>Bacteria</taxon>
        <taxon>Bacillati</taxon>
        <taxon>Actinomycetota</taxon>
        <taxon>Actinomycetes</taxon>
        <taxon>Kitasatosporales</taxon>
        <taxon>Streptomycetaceae</taxon>
        <taxon>Streptomyces</taxon>
    </lineage>
</organism>
<dbReference type="Gene3D" id="3.30.470.30">
    <property type="entry name" value="DNA ligase/mRNA capping enzyme"/>
    <property type="match status" value="2"/>
</dbReference>
<dbReference type="InterPro" id="IPR041780">
    <property type="entry name" value="MPP_PrpE-like"/>
</dbReference>
<feature type="domain" description="Polynucleotide kinase-phosphatase ligase" evidence="2">
    <location>
        <begin position="463"/>
        <end position="842"/>
    </location>
</feature>
<keyword evidence="3" id="KW-0808">Transferase</keyword>
<evidence type="ECO:0000313" key="3">
    <source>
        <dbReference type="EMBL" id="AYN38910.1"/>
    </source>
</evidence>
<dbReference type="EMBL" id="CP033073">
    <property type="protein sequence ID" value="AYN38910.1"/>
    <property type="molecule type" value="Genomic_DNA"/>
</dbReference>
<dbReference type="CDD" id="cd07423">
    <property type="entry name" value="MPP_Prp_like"/>
    <property type="match status" value="1"/>
</dbReference>
<sequence>MTGTRTGRVLPVTDLSLVVLVGASGSGKSTFARRHFKPTEVLSSDFCRGLVCDDENDQSASGDAFDLLHYIAGKRLAAGRRTVVDATSVQQDSRRQLIELAKKHDVLPIAIVLDMPEEVCAERNAARTDRADMPRRVIQRHIRELRRSLRHLEREGFRKVHVLRGVEEAENATVVTEKRFNDLTHLTGPFDIIGDVHGCSAELESLLAELGYADGVHPEGRTAVFVGDLVDRGPDTPGVLRRVMGMVKSGDALCVPGNHENKYGRHLKGRTVRHTHGLAETVAQMAGESEEFRAEVRRFLDGLVSHYVLDGGRLVVCHAGLPEKYHGRTSGRVRSHALYGDTTGETDEFGLPVRYPWAEDYRGRAAVVYGHTPVPEATWLNNTICLDTGAVFGGKLTALRWPERELVDVPAQRGWYEPAKPLRSEAPGGHDGRPLDLADVHGRRAVQTRHAGRVAVREENAAAALEVMSRFAVDPRLLPYLPPTMAPTATSAVDGYLEHPEEAFAQYARDGVARLVCEEKHMGSRAVALVCRDADVARTRFGVAGGPTGALYTRTGRPFFDDGQTTEEILGRLRSAVTDAGLWDELATDWLLVDAELMPWSLKAAGLLRSQYAAVGAASGAVFPDALAALEAAAARGADVGGLLARQRERAGDAAAFTAAYRRYCWTTEGLEGVRLAPFQILAAQGRSLAALPHDGQLALIDRMVEHDGSGLLGTTRRLYVDTGDPESVRAGVDWWLEMTGRGGEGMVVKPVGALVRGGDGRLVQPGLKVRGREYLRIIYGPEYTRPDNLARLRRRFLTHKRSLALREYALGLEALDRLAEGEPLWRVHEAVFGVLALESEPVDPRL</sequence>
<accession>A0A3G2J9D6</accession>
<dbReference type="GO" id="GO:0016791">
    <property type="term" value="F:phosphatase activity"/>
    <property type="evidence" value="ECO:0007669"/>
    <property type="project" value="TreeGrafter"/>
</dbReference>
<dbReference type="KEGG" id="sdd:D9753_08270"/>
<gene>
    <name evidence="3" type="ORF">D9753_08270</name>
</gene>
<dbReference type="PANTHER" id="PTHR42850">
    <property type="entry name" value="METALLOPHOSPHOESTERASE"/>
    <property type="match status" value="1"/>
</dbReference>
<dbReference type="NCBIfam" id="TIGR04075">
    <property type="entry name" value="bacter_Pnkp"/>
    <property type="match status" value="1"/>
</dbReference>
<dbReference type="Pfam" id="PF16542">
    <property type="entry name" value="PNKP_ligase"/>
    <property type="match status" value="1"/>
</dbReference>
<keyword evidence="3" id="KW-0418">Kinase</keyword>
<keyword evidence="4" id="KW-1185">Reference proteome</keyword>
<feature type="domain" description="Calcineurin-like phosphoesterase" evidence="1">
    <location>
        <begin position="189"/>
        <end position="375"/>
    </location>
</feature>
<dbReference type="InterPro" id="IPR050126">
    <property type="entry name" value="Ap4A_hydrolase"/>
</dbReference>
<name>A0A3G2J9D6_9ACTN</name>
<dbReference type="Proteomes" id="UP000268329">
    <property type="component" value="Chromosome"/>
</dbReference>
<dbReference type="OrthoDB" id="9807890at2"/>
<dbReference type="PANTHER" id="PTHR42850:SF7">
    <property type="entry name" value="BIS(5'-NUCLEOSYL)-TETRAPHOSPHATASE PRPE [ASYMMETRICAL]"/>
    <property type="match status" value="1"/>
</dbReference>
<dbReference type="InterPro" id="IPR027417">
    <property type="entry name" value="P-loop_NTPase"/>
</dbReference>
<protein>
    <submittedName>
        <fullName evidence="3">Polynucleotide kinase-phosphatase</fullName>
    </submittedName>
</protein>
<dbReference type="SUPFAM" id="SSF52540">
    <property type="entry name" value="P-loop containing nucleoside triphosphate hydrolases"/>
    <property type="match status" value="1"/>
</dbReference>
<reference evidence="3 4" key="1">
    <citation type="submission" date="2018-10" db="EMBL/GenBank/DDBJ databases">
        <title>The genome of Streptomyces dangxiongensis Z022.</title>
        <authorList>
            <person name="Zhang B."/>
        </authorList>
    </citation>
    <scope>NUCLEOTIDE SEQUENCE [LARGE SCALE GENOMIC DNA]</scope>
    <source>
        <strain evidence="3 4">Z022</strain>
    </source>
</reference>
<dbReference type="SUPFAM" id="SSF56091">
    <property type="entry name" value="DNA ligase/mRNA capping enzyme, catalytic domain"/>
    <property type="match status" value="1"/>
</dbReference>
<dbReference type="InterPro" id="IPR004843">
    <property type="entry name" value="Calcineurin-like_PHP"/>
</dbReference>
<dbReference type="Gene3D" id="3.60.21.10">
    <property type="match status" value="1"/>
</dbReference>
<proteinExistence type="predicted"/>
<dbReference type="Pfam" id="PF00149">
    <property type="entry name" value="Metallophos"/>
    <property type="match status" value="1"/>
</dbReference>
<dbReference type="InterPro" id="IPR032380">
    <property type="entry name" value="PNKP_ligase_dom"/>
</dbReference>
<dbReference type="Gene3D" id="3.40.50.300">
    <property type="entry name" value="P-loop containing nucleotide triphosphate hydrolases"/>
    <property type="match status" value="1"/>
</dbReference>
<dbReference type="InterPro" id="IPR024028">
    <property type="entry name" value="PNKP_bac"/>
</dbReference>
<dbReference type="AlphaFoldDB" id="A0A3G2J9D6"/>
<evidence type="ECO:0000313" key="4">
    <source>
        <dbReference type="Proteomes" id="UP000268329"/>
    </source>
</evidence>
<evidence type="ECO:0000259" key="1">
    <source>
        <dbReference type="Pfam" id="PF00149"/>
    </source>
</evidence>
<dbReference type="GO" id="GO:0016301">
    <property type="term" value="F:kinase activity"/>
    <property type="evidence" value="ECO:0007669"/>
    <property type="project" value="UniProtKB-KW"/>
</dbReference>
<dbReference type="Pfam" id="PF13671">
    <property type="entry name" value="AAA_33"/>
    <property type="match status" value="1"/>
</dbReference>
<dbReference type="InterPro" id="IPR029052">
    <property type="entry name" value="Metallo-depent_PP-like"/>
</dbReference>
<dbReference type="GO" id="GO:0005737">
    <property type="term" value="C:cytoplasm"/>
    <property type="evidence" value="ECO:0007669"/>
    <property type="project" value="TreeGrafter"/>
</dbReference>
<dbReference type="RefSeq" id="WP_121786414.1">
    <property type="nucleotide sequence ID" value="NZ_CP033073.1"/>
</dbReference>
<dbReference type="SUPFAM" id="SSF56300">
    <property type="entry name" value="Metallo-dependent phosphatases"/>
    <property type="match status" value="1"/>
</dbReference>